<sequence>MVALVELDLSFTGITELPNSIACLKKLERLSLMGCLKIKKLPDPLGDLRSLIELDISSAHLIELPDSIGNLEELKVIRMEGCRVRKLPKSVGMMKKLEELHADSSSLEGEMPIEIGMLSAMRILDLSSTNICLLPSTTSQLSSLQILKLHGCRMLGELPILPTSLVSLVFSSSEELGMVPDVSKLTNLTDLSLFIEIKGNSWGQIRPTNKRYSHQSESPNPSRWMRQEWAIKRRMGWIANLHKLERLALHVLNIPSVPAELSTLSQLKNLSLSGPELREIPQLPTNLWCLNLSLLAANTKLPCLSNLKQLTHLRFLLCAITEDGFESLGIGELEQLECLKVANDKTDLTGLRLPVNLRRLYITECRHVKLLPNISHLKNLKVLCSKDCKELTEIPGLAELEPPPKVSIDSCDSLKLLNIKT</sequence>
<dbReference type="InterPro" id="IPR003591">
    <property type="entry name" value="Leu-rich_rpt_typical-subtyp"/>
</dbReference>
<keyword evidence="2" id="KW-0677">Repeat</keyword>
<evidence type="ECO:0000313" key="3">
    <source>
        <dbReference type="EMBL" id="PKI53252.1"/>
    </source>
</evidence>
<keyword evidence="4" id="KW-1185">Reference proteome</keyword>
<evidence type="ECO:0000313" key="4">
    <source>
        <dbReference type="Proteomes" id="UP000233551"/>
    </source>
</evidence>
<organism evidence="3 4">
    <name type="scientific">Punica granatum</name>
    <name type="common">Pomegranate</name>
    <dbReference type="NCBI Taxonomy" id="22663"/>
    <lineage>
        <taxon>Eukaryota</taxon>
        <taxon>Viridiplantae</taxon>
        <taxon>Streptophyta</taxon>
        <taxon>Embryophyta</taxon>
        <taxon>Tracheophyta</taxon>
        <taxon>Spermatophyta</taxon>
        <taxon>Magnoliopsida</taxon>
        <taxon>eudicotyledons</taxon>
        <taxon>Gunneridae</taxon>
        <taxon>Pentapetalae</taxon>
        <taxon>rosids</taxon>
        <taxon>malvids</taxon>
        <taxon>Myrtales</taxon>
        <taxon>Lythraceae</taxon>
        <taxon>Punica</taxon>
    </lineage>
</organism>
<reference evidence="3 4" key="1">
    <citation type="submission" date="2017-11" db="EMBL/GenBank/DDBJ databases">
        <title>De-novo sequencing of pomegranate (Punica granatum L.) genome.</title>
        <authorList>
            <person name="Akparov Z."/>
            <person name="Amiraslanov A."/>
            <person name="Hajiyeva S."/>
            <person name="Abbasov M."/>
            <person name="Kaur K."/>
            <person name="Hamwieh A."/>
            <person name="Solovyev V."/>
            <person name="Salamov A."/>
            <person name="Braich B."/>
            <person name="Kosarev P."/>
            <person name="Mahmoud A."/>
            <person name="Hajiyev E."/>
            <person name="Babayeva S."/>
            <person name="Izzatullayeva V."/>
            <person name="Mammadov A."/>
            <person name="Mammadov A."/>
            <person name="Sharifova S."/>
            <person name="Ojaghi J."/>
            <person name="Eynullazada K."/>
            <person name="Bayramov B."/>
            <person name="Abdulazimova A."/>
            <person name="Shahmuradov I."/>
        </authorList>
    </citation>
    <scope>NUCLEOTIDE SEQUENCE [LARGE SCALE GENOMIC DNA]</scope>
    <source>
        <strain evidence="4">cv. AG2017</strain>
        <tissue evidence="3">Leaf</tissue>
    </source>
</reference>
<dbReference type="STRING" id="22663.A0A2I0JAH5"/>
<dbReference type="AlphaFoldDB" id="A0A2I0JAH5"/>
<protein>
    <submittedName>
        <fullName evidence="3">Uncharacterized protein</fullName>
    </submittedName>
</protein>
<name>A0A2I0JAH5_PUNGR</name>
<accession>A0A2I0JAH5</accession>
<evidence type="ECO:0000256" key="2">
    <source>
        <dbReference type="ARBA" id="ARBA00022737"/>
    </source>
</evidence>
<dbReference type="EMBL" id="PGOL01001870">
    <property type="protein sequence ID" value="PKI53252.1"/>
    <property type="molecule type" value="Genomic_DNA"/>
</dbReference>
<keyword evidence="1" id="KW-0433">Leucine-rich repeat</keyword>
<dbReference type="SUPFAM" id="SSF52058">
    <property type="entry name" value="L domain-like"/>
    <property type="match status" value="2"/>
</dbReference>
<dbReference type="PANTHER" id="PTHR47186">
    <property type="entry name" value="LEUCINE-RICH REPEAT-CONTAINING PROTEIN 57"/>
    <property type="match status" value="1"/>
</dbReference>
<proteinExistence type="predicted"/>
<evidence type="ECO:0000256" key="1">
    <source>
        <dbReference type="ARBA" id="ARBA00022614"/>
    </source>
</evidence>
<dbReference type="Proteomes" id="UP000233551">
    <property type="component" value="Unassembled WGS sequence"/>
</dbReference>
<dbReference type="InterPro" id="IPR032675">
    <property type="entry name" value="LRR_dom_sf"/>
</dbReference>
<dbReference type="Gene3D" id="3.80.10.10">
    <property type="entry name" value="Ribonuclease Inhibitor"/>
    <property type="match status" value="2"/>
</dbReference>
<dbReference type="SMART" id="SM00369">
    <property type="entry name" value="LRR_TYP"/>
    <property type="match status" value="4"/>
</dbReference>
<comment type="caution">
    <text evidence="3">The sequence shown here is derived from an EMBL/GenBank/DDBJ whole genome shotgun (WGS) entry which is preliminary data.</text>
</comment>
<dbReference type="PANTHER" id="PTHR47186:SF18">
    <property type="entry name" value="RX N-TERMINAL DOMAIN-CONTAINING PROTEIN"/>
    <property type="match status" value="1"/>
</dbReference>
<gene>
    <name evidence="3" type="ORF">CRG98_026384</name>
</gene>